<dbReference type="AlphaFoldDB" id="A0A9P6LBJ3"/>
<proteinExistence type="inferred from homology"/>
<dbReference type="GO" id="GO:0004497">
    <property type="term" value="F:monooxygenase activity"/>
    <property type="evidence" value="ECO:0007669"/>
    <property type="project" value="UniProtKB-KW"/>
</dbReference>
<reference evidence="12" key="1">
    <citation type="journal article" date="2020" name="Nat. Commun.">
        <title>Large-scale genome sequencing of mycorrhizal fungi provides insights into the early evolution of symbiotic traits.</title>
        <authorList>
            <person name="Miyauchi S."/>
            <person name="Kiss E."/>
            <person name="Kuo A."/>
            <person name="Drula E."/>
            <person name="Kohler A."/>
            <person name="Sanchez-Garcia M."/>
            <person name="Morin E."/>
            <person name="Andreopoulos B."/>
            <person name="Barry K.W."/>
            <person name="Bonito G."/>
            <person name="Buee M."/>
            <person name="Carver A."/>
            <person name="Chen C."/>
            <person name="Cichocki N."/>
            <person name="Clum A."/>
            <person name="Culley D."/>
            <person name="Crous P.W."/>
            <person name="Fauchery L."/>
            <person name="Girlanda M."/>
            <person name="Hayes R.D."/>
            <person name="Keri Z."/>
            <person name="LaButti K."/>
            <person name="Lipzen A."/>
            <person name="Lombard V."/>
            <person name="Magnuson J."/>
            <person name="Maillard F."/>
            <person name="Murat C."/>
            <person name="Nolan M."/>
            <person name="Ohm R.A."/>
            <person name="Pangilinan J."/>
            <person name="Pereira M.F."/>
            <person name="Perotto S."/>
            <person name="Peter M."/>
            <person name="Pfister S."/>
            <person name="Riley R."/>
            <person name="Sitrit Y."/>
            <person name="Stielow J.B."/>
            <person name="Szollosi G."/>
            <person name="Zifcakova L."/>
            <person name="Stursova M."/>
            <person name="Spatafora J.W."/>
            <person name="Tedersoo L."/>
            <person name="Vaario L.M."/>
            <person name="Yamada A."/>
            <person name="Yan M."/>
            <person name="Wang P."/>
            <person name="Xu J."/>
            <person name="Bruns T."/>
            <person name="Baldrian P."/>
            <person name="Vilgalys R."/>
            <person name="Dunand C."/>
            <person name="Henrissat B."/>
            <person name="Grigoriev I.V."/>
            <person name="Hibbett D."/>
            <person name="Nagy L.G."/>
            <person name="Martin F.M."/>
        </authorList>
    </citation>
    <scope>NUCLEOTIDE SEQUENCE</scope>
    <source>
        <strain evidence="12">UH-Tt-Lm1</strain>
    </source>
</reference>
<feature type="transmembrane region" description="Helical" evidence="11">
    <location>
        <begin position="12"/>
        <end position="30"/>
    </location>
</feature>
<dbReference type="InterPro" id="IPR001128">
    <property type="entry name" value="Cyt_P450"/>
</dbReference>
<keyword evidence="4 9" id="KW-0349">Heme</keyword>
<dbReference type="InterPro" id="IPR017972">
    <property type="entry name" value="Cyt_P450_CS"/>
</dbReference>
<dbReference type="GO" id="GO:0020037">
    <property type="term" value="F:heme binding"/>
    <property type="evidence" value="ECO:0007669"/>
    <property type="project" value="InterPro"/>
</dbReference>
<keyword evidence="13" id="KW-1185">Reference proteome</keyword>
<evidence type="ECO:0000313" key="12">
    <source>
        <dbReference type="EMBL" id="KAF9790925.1"/>
    </source>
</evidence>
<evidence type="ECO:0000256" key="6">
    <source>
        <dbReference type="ARBA" id="ARBA00023002"/>
    </source>
</evidence>
<keyword evidence="11" id="KW-0472">Membrane</keyword>
<dbReference type="Gene3D" id="1.10.630.10">
    <property type="entry name" value="Cytochrome P450"/>
    <property type="match status" value="1"/>
</dbReference>
<comment type="cofactor">
    <cofactor evidence="1 9">
        <name>heme</name>
        <dbReference type="ChEBI" id="CHEBI:30413"/>
    </cofactor>
</comment>
<dbReference type="Proteomes" id="UP000736335">
    <property type="component" value="Unassembled WGS sequence"/>
</dbReference>
<evidence type="ECO:0000256" key="3">
    <source>
        <dbReference type="ARBA" id="ARBA00010617"/>
    </source>
</evidence>
<dbReference type="EMBL" id="WIUZ02000002">
    <property type="protein sequence ID" value="KAF9790925.1"/>
    <property type="molecule type" value="Genomic_DNA"/>
</dbReference>
<evidence type="ECO:0000256" key="8">
    <source>
        <dbReference type="ARBA" id="ARBA00023033"/>
    </source>
</evidence>
<keyword evidence="8 10" id="KW-0503">Monooxygenase</keyword>
<comment type="similarity">
    <text evidence="3 10">Belongs to the cytochrome P450 family.</text>
</comment>
<comment type="caution">
    <text evidence="12">The sequence shown here is derived from an EMBL/GenBank/DDBJ whole genome shotgun (WGS) entry which is preliminary data.</text>
</comment>
<evidence type="ECO:0000256" key="7">
    <source>
        <dbReference type="ARBA" id="ARBA00023004"/>
    </source>
</evidence>
<keyword evidence="6 10" id="KW-0560">Oxidoreductase</keyword>
<name>A0A9P6LBJ3_9AGAM</name>
<evidence type="ECO:0000256" key="11">
    <source>
        <dbReference type="SAM" id="Phobius"/>
    </source>
</evidence>
<dbReference type="SUPFAM" id="SSF48264">
    <property type="entry name" value="Cytochrome P450"/>
    <property type="match status" value="1"/>
</dbReference>
<dbReference type="OrthoDB" id="2789670at2759"/>
<reference evidence="12" key="2">
    <citation type="submission" date="2020-11" db="EMBL/GenBank/DDBJ databases">
        <authorList>
            <consortium name="DOE Joint Genome Institute"/>
            <person name="Kuo A."/>
            <person name="Miyauchi S."/>
            <person name="Kiss E."/>
            <person name="Drula E."/>
            <person name="Kohler A."/>
            <person name="Sanchez-Garcia M."/>
            <person name="Andreopoulos B."/>
            <person name="Barry K.W."/>
            <person name="Bonito G."/>
            <person name="Buee M."/>
            <person name="Carver A."/>
            <person name="Chen C."/>
            <person name="Cichocki N."/>
            <person name="Clum A."/>
            <person name="Culley D."/>
            <person name="Crous P.W."/>
            <person name="Fauchery L."/>
            <person name="Girlanda M."/>
            <person name="Hayes R."/>
            <person name="Keri Z."/>
            <person name="Labutti K."/>
            <person name="Lipzen A."/>
            <person name="Lombard V."/>
            <person name="Magnuson J."/>
            <person name="Maillard F."/>
            <person name="Morin E."/>
            <person name="Murat C."/>
            <person name="Nolan M."/>
            <person name="Ohm R."/>
            <person name="Pangilinan J."/>
            <person name="Pereira M."/>
            <person name="Perotto S."/>
            <person name="Peter M."/>
            <person name="Riley R."/>
            <person name="Sitrit Y."/>
            <person name="Stielow B."/>
            <person name="Szollosi G."/>
            <person name="Zifcakova L."/>
            <person name="Stursova M."/>
            <person name="Spatafora J.W."/>
            <person name="Tedersoo L."/>
            <person name="Vaario L.-M."/>
            <person name="Yamada A."/>
            <person name="Yan M."/>
            <person name="Wang P."/>
            <person name="Xu J."/>
            <person name="Bruns T."/>
            <person name="Baldrian P."/>
            <person name="Vilgalys R."/>
            <person name="Henrissat B."/>
            <person name="Grigoriev I.V."/>
            <person name="Hibbett D."/>
            <person name="Nagy L.G."/>
            <person name="Martin F.M."/>
        </authorList>
    </citation>
    <scope>NUCLEOTIDE SEQUENCE</scope>
    <source>
        <strain evidence="12">UH-Tt-Lm1</strain>
    </source>
</reference>
<dbReference type="InterPro" id="IPR050364">
    <property type="entry name" value="Cytochrome_P450_fung"/>
</dbReference>
<feature type="binding site" description="axial binding residue" evidence="9">
    <location>
        <position position="443"/>
    </location>
    <ligand>
        <name>heme</name>
        <dbReference type="ChEBI" id="CHEBI:30413"/>
    </ligand>
    <ligandPart>
        <name>Fe</name>
        <dbReference type="ChEBI" id="CHEBI:18248"/>
    </ligandPart>
</feature>
<comment type="pathway">
    <text evidence="2">Secondary metabolite biosynthesis.</text>
</comment>
<dbReference type="PRINTS" id="PR00463">
    <property type="entry name" value="EP450I"/>
</dbReference>
<keyword evidence="11" id="KW-0812">Transmembrane</keyword>
<dbReference type="InterPro" id="IPR002401">
    <property type="entry name" value="Cyt_P450_E_grp-I"/>
</dbReference>
<protein>
    <submittedName>
        <fullName evidence="12">Cytochrome P450</fullName>
    </submittedName>
</protein>
<keyword evidence="7 9" id="KW-0408">Iron</keyword>
<gene>
    <name evidence="12" type="ORF">BJ322DRAFT_1038838</name>
</gene>
<evidence type="ECO:0000256" key="10">
    <source>
        <dbReference type="RuleBase" id="RU000461"/>
    </source>
</evidence>
<evidence type="ECO:0000256" key="5">
    <source>
        <dbReference type="ARBA" id="ARBA00022723"/>
    </source>
</evidence>
<evidence type="ECO:0000256" key="2">
    <source>
        <dbReference type="ARBA" id="ARBA00005179"/>
    </source>
</evidence>
<dbReference type="GO" id="GO:0005506">
    <property type="term" value="F:iron ion binding"/>
    <property type="evidence" value="ECO:0007669"/>
    <property type="project" value="InterPro"/>
</dbReference>
<dbReference type="PANTHER" id="PTHR46300:SF7">
    <property type="entry name" value="P450, PUTATIVE (EUROFUNG)-RELATED"/>
    <property type="match status" value="1"/>
</dbReference>
<evidence type="ECO:0000256" key="1">
    <source>
        <dbReference type="ARBA" id="ARBA00001971"/>
    </source>
</evidence>
<dbReference type="PANTHER" id="PTHR46300">
    <property type="entry name" value="P450, PUTATIVE (EUROFUNG)-RELATED-RELATED"/>
    <property type="match status" value="1"/>
</dbReference>
<evidence type="ECO:0000313" key="13">
    <source>
        <dbReference type="Proteomes" id="UP000736335"/>
    </source>
</evidence>
<dbReference type="InterPro" id="IPR036396">
    <property type="entry name" value="Cyt_P450_sf"/>
</dbReference>
<keyword evidence="5 9" id="KW-0479">Metal-binding</keyword>
<accession>A0A9P6LBJ3</accession>
<dbReference type="CDD" id="cd11065">
    <property type="entry name" value="CYP64-like"/>
    <property type="match status" value="1"/>
</dbReference>
<evidence type="ECO:0000256" key="9">
    <source>
        <dbReference type="PIRSR" id="PIRSR602401-1"/>
    </source>
</evidence>
<dbReference type="PROSITE" id="PS00086">
    <property type="entry name" value="CYTOCHROME_P450"/>
    <property type="match status" value="1"/>
</dbReference>
<dbReference type="Pfam" id="PF00067">
    <property type="entry name" value="p450"/>
    <property type="match status" value="1"/>
</dbReference>
<dbReference type="GO" id="GO:0016705">
    <property type="term" value="F:oxidoreductase activity, acting on paired donors, with incorporation or reduction of molecular oxygen"/>
    <property type="evidence" value="ECO:0007669"/>
    <property type="project" value="InterPro"/>
</dbReference>
<keyword evidence="11" id="KW-1133">Transmembrane helix</keyword>
<organism evidence="12 13">
    <name type="scientific">Thelephora terrestris</name>
    <dbReference type="NCBI Taxonomy" id="56493"/>
    <lineage>
        <taxon>Eukaryota</taxon>
        <taxon>Fungi</taxon>
        <taxon>Dikarya</taxon>
        <taxon>Basidiomycota</taxon>
        <taxon>Agaricomycotina</taxon>
        <taxon>Agaricomycetes</taxon>
        <taxon>Thelephorales</taxon>
        <taxon>Thelephoraceae</taxon>
        <taxon>Thelephora</taxon>
    </lineage>
</organism>
<sequence>MFSSQSLPSAHIGQAALIGIPSCAAIYFVISRFLRPPSSTFPCPPGPKPLPLIGNVLDVPLSSPWLVYTQWAKRYGEITSFAIFGQRVVVINSLDVARDVLNNRSGIYSDRPRLVMGGELCGWDRTTVLVPYGPKLKGHRLIFSRGISAKRSLDKYHSVMEHVAQTFASGLASDSNDLIGQIHRSIADLQLAVIYDYTAQGRADPLVDDTERVLRYFTMILEPGAYLVDTLSFLKYLPNWFPGAGFKRTAIEWRALLAETSGALFNRVPRTKADAGRGCLVSDSLEENGTLPEVEELVRWSSFTLFAAGIDTISSVLTCFFLAMTMFPDVYKKAREELSLTLGDGVLPSVDDGSRLPYLNAVIQETIRWGVVGPLGVPHAALEDDVYKGYSIPKGAVVVVNVWGICHDPEVYSNPDQFLPERFMGETPEPDLEFMFGFGRRKCPGMNYSLQYLSLVCATSLVMLDISKATDDSGAVLEPKLERTERVINTPKPFPCKIRKRR</sequence>
<evidence type="ECO:0000256" key="4">
    <source>
        <dbReference type="ARBA" id="ARBA00022617"/>
    </source>
</evidence>